<dbReference type="EMBL" id="JAUCMV010000002">
    <property type="protein sequence ID" value="KAK0420807.1"/>
    <property type="molecule type" value="Genomic_DNA"/>
</dbReference>
<evidence type="ECO:0000256" key="7">
    <source>
        <dbReference type="ARBA" id="ARBA00022741"/>
    </source>
</evidence>
<protein>
    <recommendedName>
        <fullName evidence="13">Protein kinase domain-containing protein</fullName>
    </recommendedName>
</protein>
<dbReference type="GO" id="GO:0005524">
    <property type="term" value="F:ATP binding"/>
    <property type="evidence" value="ECO:0007669"/>
    <property type="project" value="UniProtKB-KW"/>
</dbReference>
<comment type="subcellular location">
    <subcellularLocation>
        <location evidence="1">Cell projection</location>
        <location evidence="1">Cilium</location>
    </subcellularLocation>
    <subcellularLocation>
        <location evidence="2">Cytoplasm</location>
        <location evidence="2">Cytoskeleton</location>
    </subcellularLocation>
</comment>
<dbReference type="Gene3D" id="3.30.200.20">
    <property type="entry name" value="Phosphorylase Kinase, domain 1"/>
    <property type="match status" value="1"/>
</dbReference>
<dbReference type="InterPro" id="IPR006606">
    <property type="entry name" value="BBL5"/>
</dbReference>
<dbReference type="GO" id="GO:0036064">
    <property type="term" value="C:ciliary basal body"/>
    <property type="evidence" value="ECO:0007669"/>
    <property type="project" value="TreeGrafter"/>
</dbReference>
<evidence type="ECO:0000256" key="8">
    <source>
        <dbReference type="ARBA" id="ARBA00022777"/>
    </source>
</evidence>
<sequence length="648" mass="74300">MAISVDSVWQDREIRFDLDARYLKLSPGEILIEQIEKVEDTKGSNGDQGTLKVTNLRVIWYATSMPRINLSIGYSTINGGTTRVVNSKIRGPAESLYLMAKNSTSRFEFIFTCQNPNETKLFSAALRMHRAYETSKMFRDLKMRGSVITQDDQLKLLPGEQLAERAEGVWNLSSETGNLGVMLLTNIRVVWFASMNNHYNVSIPYLQLASCRIRDSRFGYALVIETSLHSGEYVLGFRIDPENRLQAICKTIQILQRAYLKKPNFGVQYVKEVVVNEDEIPEEKPPKDNIIIDNRPLRADAFAAYFTDKHKNEGPRQPVFSEELGVAIEELKPGFTLSDLWNIQTGKTVAIKRILLKNDSQSKLELTREVLCMQNCKHENIVELFEVIEEDSTISLVMEYLTTNLKHVINDVHRPINDHYVRFYFIQLFKGIDFLHKMDIMHRDIKPDNILISSNNKLKITDFGQSCLHCPELPEENYGNQAGTRWYRAPELLFGATVYDPKIDMWSCGCVLAEYLNSCPMFPGRNDFEQIARIMNVLGNPNNETWPGWEDLPDSKKITFEKVNAVDDWGTVAPMGSEECLQLLRSLLSYHSVKRPSAEECLRLPFFARPILESIDYVPQPQQKNPLSTQVVYQYDDIQTAFLSLDDL</sequence>
<dbReference type="PANTHER" id="PTHR21351">
    <property type="entry name" value="BARDET-BIEDL SYNDROME PROTEIN 5"/>
    <property type="match status" value="1"/>
</dbReference>
<dbReference type="InterPro" id="IPR001245">
    <property type="entry name" value="Ser-Thr/Tyr_kinase_cat_dom"/>
</dbReference>
<gene>
    <name evidence="14" type="ORF">QR680_014901</name>
</gene>
<organism evidence="14 15">
    <name type="scientific">Steinernema hermaphroditum</name>
    <dbReference type="NCBI Taxonomy" id="289476"/>
    <lineage>
        <taxon>Eukaryota</taxon>
        <taxon>Metazoa</taxon>
        <taxon>Ecdysozoa</taxon>
        <taxon>Nematoda</taxon>
        <taxon>Chromadorea</taxon>
        <taxon>Rhabditida</taxon>
        <taxon>Tylenchina</taxon>
        <taxon>Panagrolaimomorpha</taxon>
        <taxon>Strongyloidoidea</taxon>
        <taxon>Steinernematidae</taxon>
        <taxon>Steinernema</taxon>
    </lineage>
</organism>
<dbReference type="GO" id="GO:0004674">
    <property type="term" value="F:protein serine/threonine kinase activity"/>
    <property type="evidence" value="ECO:0007669"/>
    <property type="project" value="UniProtKB-KW"/>
</dbReference>
<dbReference type="SUPFAM" id="SSF56112">
    <property type="entry name" value="Protein kinase-like (PK-like)"/>
    <property type="match status" value="1"/>
</dbReference>
<dbReference type="GO" id="GO:0032266">
    <property type="term" value="F:phosphatidylinositol-3-phosphate binding"/>
    <property type="evidence" value="ECO:0007669"/>
    <property type="project" value="TreeGrafter"/>
</dbReference>
<dbReference type="AlphaFoldDB" id="A0AA39ID12"/>
<dbReference type="Pfam" id="PF07289">
    <property type="entry name" value="BBL5"/>
    <property type="match status" value="1"/>
</dbReference>
<keyword evidence="9" id="KW-0067">ATP-binding</keyword>
<evidence type="ECO:0000313" key="14">
    <source>
        <dbReference type="EMBL" id="KAK0420807.1"/>
    </source>
</evidence>
<evidence type="ECO:0000256" key="3">
    <source>
        <dbReference type="ARBA" id="ARBA00005822"/>
    </source>
</evidence>
<dbReference type="Pfam" id="PF07714">
    <property type="entry name" value="PK_Tyr_Ser-Thr"/>
    <property type="match status" value="1"/>
</dbReference>
<evidence type="ECO:0000256" key="12">
    <source>
        <dbReference type="ARBA" id="ARBA00023273"/>
    </source>
</evidence>
<dbReference type="GO" id="GO:0060271">
    <property type="term" value="P:cilium assembly"/>
    <property type="evidence" value="ECO:0007669"/>
    <property type="project" value="TreeGrafter"/>
</dbReference>
<dbReference type="SMART" id="SM00220">
    <property type="entry name" value="S_TKc"/>
    <property type="match status" value="1"/>
</dbReference>
<comment type="similarity">
    <text evidence="3">Belongs to the BBS5 family.</text>
</comment>
<dbReference type="GO" id="GO:0034464">
    <property type="term" value="C:BBSome"/>
    <property type="evidence" value="ECO:0007669"/>
    <property type="project" value="InterPro"/>
</dbReference>
<evidence type="ECO:0000256" key="6">
    <source>
        <dbReference type="ARBA" id="ARBA00022679"/>
    </source>
</evidence>
<reference evidence="14" key="1">
    <citation type="submission" date="2023-06" db="EMBL/GenBank/DDBJ databases">
        <title>Genomic analysis of the entomopathogenic nematode Steinernema hermaphroditum.</title>
        <authorList>
            <person name="Schwarz E.M."/>
            <person name="Heppert J.K."/>
            <person name="Baniya A."/>
            <person name="Schwartz H.T."/>
            <person name="Tan C.-H."/>
            <person name="Antoshechkin I."/>
            <person name="Sternberg P.W."/>
            <person name="Goodrich-Blair H."/>
            <person name="Dillman A.R."/>
        </authorList>
    </citation>
    <scope>NUCLEOTIDE SEQUENCE</scope>
    <source>
        <strain evidence="14">PS9179</strain>
        <tissue evidence="14">Whole animal</tissue>
    </source>
</reference>
<evidence type="ECO:0000256" key="4">
    <source>
        <dbReference type="ARBA" id="ARBA00022490"/>
    </source>
</evidence>
<dbReference type="InterPro" id="IPR008271">
    <property type="entry name" value="Ser/Thr_kinase_AS"/>
</dbReference>
<dbReference type="InterPro" id="IPR011009">
    <property type="entry name" value="Kinase-like_dom_sf"/>
</dbReference>
<dbReference type="SMART" id="SM00683">
    <property type="entry name" value="DM16"/>
    <property type="match status" value="2"/>
</dbReference>
<proteinExistence type="inferred from homology"/>
<evidence type="ECO:0000313" key="15">
    <source>
        <dbReference type="Proteomes" id="UP001175271"/>
    </source>
</evidence>
<keyword evidence="11" id="KW-0206">Cytoskeleton</keyword>
<keyword evidence="12" id="KW-0966">Cell projection</keyword>
<dbReference type="FunFam" id="1.10.510.10:FF:000624">
    <property type="entry name" value="Mitogen-activated protein kinase"/>
    <property type="match status" value="1"/>
</dbReference>
<keyword evidence="15" id="KW-1185">Reference proteome</keyword>
<keyword evidence="7" id="KW-0547">Nucleotide-binding</keyword>
<dbReference type="Gene3D" id="1.10.510.10">
    <property type="entry name" value="Transferase(Phosphotransferase) domain 1"/>
    <property type="match status" value="1"/>
</dbReference>
<feature type="domain" description="Protein kinase" evidence="13">
    <location>
        <begin position="291"/>
        <end position="607"/>
    </location>
</feature>
<dbReference type="PROSITE" id="PS50011">
    <property type="entry name" value="PROTEIN_KINASE_DOM"/>
    <property type="match status" value="1"/>
</dbReference>
<keyword evidence="6" id="KW-0808">Transferase</keyword>
<dbReference type="InterPro" id="IPR000719">
    <property type="entry name" value="Prot_kinase_dom"/>
</dbReference>
<name>A0AA39ID12_9BILA</name>
<keyword evidence="8" id="KW-0418">Kinase</keyword>
<evidence type="ECO:0000256" key="9">
    <source>
        <dbReference type="ARBA" id="ARBA00022840"/>
    </source>
</evidence>
<evidence type="ECO:0000256" key="10">
    <source>
        <dbReference type="ARBA" id="ARBA00023069"/>
    </source>
</evidence>
<dbReference type="PROSITE" id="PS00108">
    <property type="entry name" value="PROTEIN_KINASE_ST"/>
    <property type="match status" value="1"/>
</dbReference>
<keyword evidence="5" id="KW-0723">Serine/threonine-protein kinase</keyword>
<keyword evidence="10" id="KW-0969">Cilium</keyword>
<dbReference type="PANTHER" id="PTHR21351:SF0">
    <property type="entry name" value="BARDET-BIEDL SYNDROME 5 PROTEIN"/>
    <property type="match status" value="1"/>
</dbReference>
<accession>A0AA39ID12</accession>
<evidence type="ECO:0000256" key="11">
    <source>
        <dbReference type="ARBA" id="ARBA00023212"/>
    </source>
</evidence>
<keyword evidence="4" id="KW-0963">Cytoplasm</keyword>
<dbReference type="InterPro" id="IPR014003">
    <property type="entry name" value="BBS5_PH"/>
</dbReference>
<evidence type="ECO:0000259" key="13">
    <source>
        <dbReference type="PROSITE" id="PS50011"/>
    </source>
</evidence>
<evidence type="ECO:0000256" key="2">
    <source>
        <dbReference type="ARBA" id="ARBA00004245"/>
    </source>
</evidence>
<evidence type="ECO:0000256" key="5">
    <source>
        <dbReference type="ARBA" id="ARBA00022527"/>
    </source>
</evidence>
<dbReference type="Proteomes" id="UP001175271">
    <property type="component" value="Unassembled WGS sequence"/>
</dbReference>
<evidence type="ECO:0000256" key="1">
    <source>
        <dbReference type="ARBA" id="ARBA00004138"/>
    </source>
</evidence>
<comment type="caution">
    <text evidence="14">The sequence shown here is derived from an EMBL/GenBank/DDBJ whole genome shotgun (WGS) entry which is preliminary data.</text>
</comment>